<name>A0A947GIL9_9CYAN</name>
<dbReference type="RefSeq" id="WP_215609398.1">
    <property type="nucleotide sequence ID" value="NZ_JADOES010000024.1"/>
</dbReference>
<accession>A0A947GIL9</accession>
<dbReference type="Gene3D" id="3.30.460.40">
    <property type="match status" value="1"/>
</dbReference>
<organism evidence="1 2">
    <name type="scientific">Leptothoe spongobia TAU-MAC 1115</name>
    <dbReference type="NCBI Taxonomy" id="1967444"/>
    <lineage>
        <taxon>Bacteria</taxon>
        <taxon>Bacillati</taxon>
        <taxon>Cyanobacteriota</taxon>
        <taxon>Cyanophyceae</taxon>
        <taxon>Nodosilineales</taxon>
        <taxon>Cymatolegaceae</taxon>
        <taxon>Leptothoe</taxon>
        <taxon>Leptothoe spongobia</taxon>
    </lineage>
</organism>
<evidence type="ECO:0008006" key="3">
    <source>
        <dbReference type="Google" id="ProtNLM"/>
    </source>
</evidence>
<evidence type="ECO:0000313" key="2">
    <source>
        <dbReference type="Proteomes" id="UP000717364"/>
    </source>
</evidence>
<dbReference type="AlphaFoldDB" id="A0A947GIL9"/>
<keyword evidence="2" id="KW-1185">Reference proteome</keyword>
<dbReference type="SUPFAM" id="SSF81301">
    <property type="entry name" value="Nucleotidyltransferase"/>
    <property type="match status" value="1"/>
</dbReference>
<dbReference type="InterPro" id="IPR043519">
    <property type="entry name" value="NT_sf"/>
</dbReference>
<gene>
    <name evidence="1" type="ORF">IXB50_12940</name>
</gene>
<proteinExistence type="predicted"/>
<evidence type="ECO:0000313" key="1">
    <source>
        <dbReference type="EMBL" id="MBT9316330.1"/>
    </source>
</evidence>
<reference evidence="1" key="1">
    <citation type="submission" date="2020-11" db="EMBL/GenBank/DDBJ databases">
        <authorList>
            <person name="Konstantinou D."/>
            <person name="Gkelis S."/>
            <person name="Popin R."/>
            <person name="Fewer D."/>
            <person name="Sivonen K."/>
        </authorList>
    </citation>
    <scope>NUCLEOTIDE SEQUENCE</scope>
    <source>
        <strain evidence="1">TAU-MAC 1115</strain>
    </source>
</reference>
<sequence length="220" mass="25068">MTAAIGEIIRNGNVFDVKNWSMTMPTADEFFQAVDALFNTLSEREIDYVLVGGIALLSYVEGRNTQDIDLILGRTALDALPEITVRDENKNFIRGAFERLQVDILLTQNDLFRLVLEQFSTERQFGERTICCATVEGLFLLKCYALPSLYRQGDFGRASIYENDLLLLLLKYSIDIDNLFAILSKHLLATDLAEVETIMGEIQGRIRRFKLQQQNLEKDS</sequence>
<reference evidence="1" key="2">
    <citation type="journal article" date="2021" name="Mar. Drugs">
        <title>Genome Reduction and Secondary Metabolism of the Marine Sponge-Associated Cyanobacterium Leptothoe.</title>
        <authorList>
            <person name="Konstantinou D."/>
            <person name="Popin R.V."/>
            <person name="Fewer D.P."/>
            <person name="Sivonen K."/>
            <person name="Gkelis S."/>
        </authorList>
    </citation>
    <scope>NUCLEOTIDE SEQUENCE</scope>
    <source>
        <strain evidence="1">TAU-MAC 1115</strain>
    </source>
</reference>
<dbReference type="EMBL" id="JADOES010000024">
    <property type="protein sequence ID" value="MBT9316330.1"/>
    <property type="molecule type" value="Genomic_DNA"/>
</dbReference>
<dbReference type="Proteomes" id="UP000717364">
    <property type="component" value="Unassembled WGS sequence"/>
</dbReference>
<comment type="caution">
    <text evidence="1">The sequence shown here is derived from an EMBL/GenBank/DDBJ whole genome shotgun (WGS) entry which is preliminary data.</text>
</comment>
<protein>
    <recommendedName>
        <fullName evidence="3">Nucleotidyltransferase</fullName>
    </recommendedName>
</protein>